<keyword evidence="4" id="KW-1185">Reference proteome</keyword>
<proteinExistence type="predicted"/>
<organism evidence="3 4">
    <name type="scientific">Croceicoccus mobilis</name>
    <dbReference type="NCBI Taxonomy" id="1703339"/>
    <lineage>
        <taxon>Bacteria</taxon>
        <taxon>Pseudomonadati</taxon>
        <taxon>Pseudomonadota</taxon>
        <taxon>Alphaproteobacteria</taxon>
        <taxon>Sphingomonadales</taxon>
        <taxon>Erythrobacteraceae</taxon>
        <taxon>Croceicoccus</taxon>
    </lineage>
</organism>
<dbReference type="InterPro" id="IPR016181">
    <property type="entry name" value="Acyl_CoA_acyltransferase"/>
</dbReference>
<name>A0A917DUC7_9SPHN</name>
<dbReference type="EMBL" id="BMIP01000003">
    <property type="protein sequence ID" value="GGD69678.1"/>
    <property type="molecule type" value="Genomic_DNA"/>
</dbReference>
<comment type="caution">
    <text evidence="3">The sequence shown here is derived from an EMBL/GenBank/DDBJ whole genome shotgun (WGS) entry which is preliminary data.</text>
</comment>
<dbReference type="GO" id="GO:0008080">
    <property type="term" value="F:N-acetyltransferase activity"/>
    <property type="evidence" value="ECO:0007669"/>
    <property type="project" value="InterPro"/>
</dbReference>
<evidence type="ECO:0000313" key="3">
    <source>
        <dbReference type="EMBL" id="GGD69678.1"/>
    </source>
</evidence>
<evidence type="ECO:0000313" key="4">
    <source>
        <dbReference type="Proteomes" id="UP000612349"/>
    </source>
</evidence>
<dbReference type="CDD" id="cd04301">
    <property type="entry name" value="NAT_SF"/>
    <property type="match status" value="1"/>
</dbReference>
<dbReference type="AlphaFoldDB" id="A0A917DUC7"/>
<dbReference type="PANTHER" id="PTHR13947">
    <property type="entry name" value="GNAT FAMILY N-ACETYLTRANSFERASE"/>
    <property type="match status" value="1"/>
</dbReference>
<reference evidence="3" key="1">
    <citation type="journal article" date="2014" name="Int. J. Syst. Evol. Microbiol.">
        <title>Complete genome sequence of Corynebacterium casei LMG S-19264T (=DSM 44701T), isolated from a smear-ripened cheese.</title>
        <authorList>
            <consortium name="US DOE Joint Genome Institute (JGI-PGF)"/>
            <person name="Walter F."/>
            <person name="Albersmeier A."/>
            <person name="Kalinowski J."/>
            <person name="Ruckert C."/>
        </authorList>
    </citation>
    <scope>NUCLEOTIDE SEQUENCE</scope>
    <source>
        <strain evidence="3">CGMCC 1.15360</strain>
    </source>
</reference>
<dbReference type="PROSITE" id="PS51186">
    <property type="entry name" value="GNAT"/>
    <property type="match status" value="1"/>
</dbReference>
<dbReference type="Gene3D" id="3.40.630.30">
    <property type="match status" value="1"/>
</dbReference>
<dbReference type="Pfam" id="PF00583">
    <property type="entry name" value="Acetyltransf_1"/>
    <property type="match status" value="1"/>
</dbReference>
<dbReference type="InterPro" id="IPR050769">
    <property type="entry name" value="NAT_camello-type"/>
</dbReference>
<dbReference type="SUPFAM" id="SSF55729">
    <property type="entry name" value="Acyl-CoA N-acyltransferases (Nat)"/>
    <property type="match status" value="1"/>
</dbReference>
<reference evidence="3" key="2">
    <citation type="submission" date="2020-09" db="EMBL/GenBank/DDBJ databases">
        <authorList>
            <person name="Sun Q."/>
            <person name="Zhou Y."/>
        </authorList>
    </citation>
    <scope>NUCLEOTIDE SEQUENCE</scope>
    <source>
        <strain evidence="3">CGMCC 1.15360</strain>
    </source>
</reference>
<evidence type="ECO:0000256" key="1">
    <source>
        <dbReference type="ARBA" id="ARBA00022679"/>
    </source>
</evidence>
<dbReference type="PANTHER" id="PTHR13947:SF37">
    <property type="entry name" value="LD18367P"/>
    <property type="match status" value="1"/>
</dbReference>
<feature type="domain" description="N-acetyltransferase" evidence="2">
    <location>
        <begin position="1"/>
        <end position="155"/>
    </location>
</feature>
<accession>A0A917DUC7</accession>
<protein>
    <recommendedName>
        <fullName evidence="2">N-acetyltransferase domain-containing protein</fullName>
    </recommendedName>
</protein>
<keyword evidence="1" id="KW-0808">Transferase</keyword>
<dbReference type="Proteomes" id="UP000612349">
    <property type="component" value="Unassembled WGS sequence"/>
</dbReference>
<sequence length="155" mass="17718">MRPFRAGDMGLIASRQAALYDEGYDWGSKLEALILEITANFLRDFRPDREQCWVAERDGLMLGSVFLVRESEDTARLRLLYVEPQARGMGVGAALVRECTDFARGAGYRRIALWTHSVLESARRLYAAEGYRIVATEMQDKFGKPEQSEHWLLEL</sequence>
<gene>
    <name evidence="3" type="ORF">GCM10010990_19020</name>
</gene>
<evidence type="ECO:0000259" key="2">
    <source>
        <dbReference type="PROSITE" id="PS51186"/>
    </source>
</evidence>
<dbReference type="InterPro" id="IPR000182">
    <property type="entry name" value="GNAT_dom"/>
</dbReference>